<dbReference type="PROSITE" id="PS00109">
    <property type="entry name" value="PROTEIN_KINASE_TYR"/>
    <property type="match status" value="1"/>
</dbReference>
<evidence type="ECO:0000256" key="11">
    <source>
        <dbReference type="ARBA" id="ARBA00022840"/>
    </source>
</evidence>
<comment type="caution">
    <text evidence="20">Lacks conserved residue(s) required for the propagation of feature annotation.</text>
</comment>
<dbReference type="PROSITE" id="PS00107">
    <property type="entry name" value="PROTEIN_KINASE_ATP"/>
    <property type="match status" value="1"/>
</dbReference>
<keyword evidence="18" id="KW-0325">Glycoprotein</keyword>
<dbReference type="InterPro" id="IPR011009">
    <property type="entry name" value="Kinase-like_dom_sf"/>
</dbReference>
<evidence type="ECO:0000256" key="21">
    <source>
        <dbReference type="PROSITE-ProRule" id="PRU10141"/>
    </source>
</evidence>
<evidence type="ECO:0000256" key="23">
    <source>
        <dbReference type="SAM" id="SignalP"/>
    </source>
</evidence>
<name>A0A556V2L2_BAGYA</name>
<keyword evidence="27" id="KW-1185">Reference proteome</keyword>
<dbReference type="GO" id="GO:0030182">
    <property type="term" value="P:neuron differentiation"/>
    <property type="evidence" value="ECO:0007669"/>
    <property type="project" value="TreeGrafter"/>
</dbReference>
<feature type="binding site" evidence="21">
    <location>
        <position position="997"/>
    </location>
    <ligand>
        <name>ATP</name>
        <dbReference type="ChEBI" id="CHEBI:30616"/>
    </ligand>
</feature>
<evidence type="ECO:0000256" key="9">
    <source>
        <dbReference type="ARBA" id="ARBA00022741"/>
    </source>
</evidence>
<dbReference type="SMART" id="SM00429">
    <property type="entry name" value="IPT"/>
    <property type="match status" value="4"/>
</dbReference>
<dbReference type="InterPro" id="IPR002909">
    <property type="entry name" value="IPT_dom"/>
</dbReference>
<dbReference type="InterPro" id="IPR001627">
    <property type="entry name" value="Semap_dom"/>
</dbReference>
<dbReference type="InterPro" id="IPR020635">
    <property type="entry name" value="Tyr_kinase_cat_dom"/>
</dbReference>
<dbReference type="GO" id="GO:0043235">
    <property type="term" value="C:receptor complex"/>
    <property type="evidence" value="ECO:0007669"/>
    <property type="project" value="TreeGrafter"/>
</dbReference>
<evidence type="ECO:0000256" key="20">
    <source>
        <dbReference type="PROSITE-ProRule" id="PRU00352"/>
    </source>
</evidence>
<feature type="transmembrane region" description="Helical" evidence="22">
    <location>
        <begin position="867"/>
        <end position="888"/>
    </location>
</feature>
<dbReference type="SUPFAM" id="SSF81296">
    <property type="entry name" value="E set domains"/>
    <property type="match status" value="3"/>
</dbReference>
<dbReference type="InterPro" id="IPR014756">
    <property type="entry name" value="Ig_E-set"/>
</dbReference>
<feature type="signal peptide" evidence="23">
    <location>
        <begin position="1"/>
        <end position="24"/>
    </location>
</feature>
<comment type="catalytic activity">
    <reaction evidence="19">
        <text>L-tyrosyl-[protein] + ATP = O-phospho-L-tyrosyl-[protein] + ADP + H(+)</text>
        <dbReference type="Rhea" id="RHEA:10596"/>
        <dbReference type="Rhea" id="RHEA-COMP:10136"/>
        <dbReference type="Rhea" id="RHEA-COMP:20101"/>
        <dbReference type="ChEBI" id="CHEBI:15378"/>
        <dbReference type="ChEBI" id="CHEBI:30616"/>
        <dbReference type="ChEBI" id="CHEBI:46858"/>
        <dbReference type="ChEBI" id="CHEBI:61978"/>
        <dbReference type="ChEBI" id="CHEBI:456216"/>
        <dbReference type="EC" id="2.7.10.1"/>
    </reaction>
</comment>
<evidence type="ECO:0000256" key="10">
    <source>
        <dbReference type="ARBA" id="ARBA00022777"/>
    </source>
</evidence>
<keyword evidence="12" id="KW-0832">Ubl conjugation</keyword>
<evidence type="ECO:0000256" key="1">
    <source>
        <dbReference type="ARBA" id="ARBA00004308"/>
    </source>
</evidence>
<organism evidence="26 27">
    <name type="scientific">Bagarius yarrelli</name>
    <name type="common">Goonch</name>
    <name type="synonym">Bagrus yarrelli</name>
    <dbReference type="NCBI Taxonomy" id="175774"/>
    <lineage>
        <taxon>Eukaryota</taxon>
        <taxon>Metazoa</taxon>
        <taxon>Chordata</taxon>
        <taxon>Craniata</taxon>
        <taxon>Vertebrata</taxon>
        <taxon>Euteleostomi</taxon>
        <taxon>Actinopterygii</taxon>
        <taxon>Neopterygii</taxon>
        <taxon>Teleostei</taxon>
        <taxon>Ostariophysi</taxon>
        <taxon>Siluriformes</taxon>
        <taxon>Sisoridae</taxon>
        <taxon>Sisorinae</taxon>
        <taxon>Bagarius</taxon>
    </lineage>
</organism>
<evidence type="ECO:0000256" key="17">
    <source>
        <dbReference type="ARBA" id="ARBA00023170"/>
    </source>
</evidence>
<dbReference type="GO" id="GO:0005524">
    <property type="term" value="F:ATP binding"/>
    <property type="evidence" value="ECO:0007669"/>
    <property type="project" value="UniProtKB-UniRule"/>
</dbReference>
<evidence type="ECO:0000256" key="15">
    <source>
        <dbReference type="ARBA" id="ARBA00023137"/>
    </source>
</evidence>
<feature type="chain" id="PRO_5021898800" description="receptor protein-tyrosine kinase" evidence="23">
    <location>
        <begin position="25"/>
        <end position="1268"/>
    </location>
</feature>
<dbReference type="GO" id="GO:0009925">
    <property type="term" value="C:basal plasma membrane"/>
    <property type="evidence" value="ECO:0007669"/>
    <property type="project" value="TreeGrafter"/>
</dbReference>
<dbReference type="PANTHER" id="PTHR24416:SF483">
    <property type="entry name" value="HEPATOCYTE GROWTH FACTOR RECEPTOR"/>
    <property type="match status" value="1"/>
</dbReference>
<dbReference type="GO" id="GO:0005008">
    <property type="term" value="F:hepatocyte growth factor receptor activity"/>
    <property type="evidence" value="ECO:0007669"/>
    <property type="project" value="TreeGrafter"/>
</dbReference>
<dbReference type="Gene3D" id="3.30.200.20">
    <property type="entry name" value="Phosphorylase Kinase, domain 1"/>
    <property type="match status" value="1"/>
</dbReference>
<dbReference type="PANTHER" id="PTHR24416">
    <property type="entry name" value="TYROSINE-PROTEIN KINASE RECEPTOR"/>
    <property type="match status" value="1"/>
</dbReference>
<keyword evidence="10" id="KW-0418">Kinase</keyword>
<dbReference type="FunFam" id="1.10.510.10:FF:000093">
    <property type="entry name" value="Hepatocyte growth factor receptor"/>
    <property type="match status" value="1"/>
</dbReference>
<keyword evidence="14 22" id="KW-0472">Membrane</keyword>
<dbReference type="FunFam" id="3.30.200.20:FF:000188">
    <property type="entry name" value="Hepatocyte growth factor receptor"/>
    <property type="match status" value="1"/>
</dbReference>
<keyword evidence="6 22" id="KW-0812">Transmembrane</keyword>
<dbReference type="AlphaFoldDB" id="A0A556V2L2"/>
<dbReference type="InterPro" id="IPR017441">
    <property type="entry name" value="Protein_kinase_ATP_BS"/>
</dbReference>
<comment type="subcellular location">
    <subcellularLocation>
        <location evidence="1">Endomembrane system</location>
    </subcellularLocation>
    <subcellularLocation>
        <location evidence="2">Membrane</location>
        <topology evidence="2">Single-pass type I membrane protein</topology>
    </subcellularLocation>
</comment>
<dbReference type="SUPFAM" id="SSF56112">
    <property type="entry name" value="Protein kinase-like (PK-like)"/>
    <property type="match status" value="1"/>
</dbReference>
<dbReference type="PROSITE" id="PS50011">
    <property type="entry name" value="PROTEIN_KINASE_DOM"/>
    <property type="match status" value="1"/>
</dbReference>
<protein>
    <recommendedName>
        <fullName evidence="3">receptor protein-tyrosine kinase</fullName>
        <ecNumber evidence="3">2.7.10.1</ecNumber>
    </recommendedName>
</protein>
<dbReference type="Proteomes" id="UP000319801">
    <property type="component" value="Unassembled WGS sequence"/>
</dbReference>
<evidence type="ECO:0000313" key="26">
    <source>
        <dbReference type="EMBL" id="TSS60358.1"/>
    </source>
</evidence>
<dbReference type="SUPFAM" id="SSF101912">
    <property type="entry name" value="Sema domain"/>
    <property type="match status" value="1"/>
</dbReference>
<dbReference type="SMART" id="SM00630">
    <property type="entry name" value="Sema"/>
    <property type="match status" value="1"/>
</dbReference>
<dbReference type="InterPro" id="IPR000719">
    <property type="entry name" value="Prot_kinase_dom"/>
</dbReference>
<keyword evidence="17 26" id="KW-0675">Receptor</keyword>
<dbReference type="FunFam" id="2.60.40.10:FF:000213">
    <property type="entry name" value="Hepatocyte growth factor receptor"/>
    <property type="match status" value="1"/>
</dbReference>
<keyword evidence="7 23" id="KW-0732">Signal</keyword>
<keyword evidence="16" id="KW-1015">Disulfide bond</keyword>
<dbReference type="PRINTS" id="PR00109">
    <property type="entry name" value="TYRKINASE"/>
</dbReference>
<evidence type="ECO:0000256" key="18">
    <source>
        <dbReference type="ARBA" id="ARBA00023180"/>
    </source>
</evidence>
<dbReference type="Pfam" id="PF07714">
    <property type="entry name" value="PK_Tyr_Ser-Thr"/>
    <property type="match status" value="1"/>
</dbReference>
<evidence type="ECO:0000259" key="24">
    <source>
        <dbReference type="PROSITE" id="PS50011"/>
    </source>
</evidence>
<evidence type="ECO:0000259" key="25">
    <source>
        <dbReference type="PROSITE" id="PS51004"/>
    </source>
</evidence>
<evidence type="ECO:0000256" key="4">
    <source>
        <dbReference type="ARBA" id="ARBA00022553"/>
    </source>
</evidence>
<evidence type="ECO:0000256" key="22">
    <source>
        <dbReference type="SAM" id="Phobius"/>
    </source>
</evidence>
<dbReference type="InterPro" id="IPR050122">
    <property type="entry name" value="RTK"/>
</dbReference>
<sequence length="1268" mass="141146">MRSLFLQTACRLLILQTFWWSVFGQCVEPSESTKLNLSVTYDLPHFVSGTPVQKLLVFNGSVFAAATNVLYALSGNTLDKIDDYQTRPEQDDPKCSACDGCVGQPSNGKNTSLALIMETYYDPELFLCGTVGHGICRRHLLEDGQLNVEVNCMGSHNQDESKYVTGPAGTQIVNVEVGRVVRFFVANSEPLDPAPGPRLHHTISVRKMWETQDRFEFVSEQSFMDLKLALRGNYPLHYVYSFHSGSYVYFLTVQPESSTSKAFHTRIVRICSSDLELQHYVEMPFECIYSEKGRRKRSTQTVFNVLQAAHVAKTGSDLRREMGFKEGEDVLFAAFAKSKPNSPEPTASSTVCVISIAEINNFFKDFMRQAYTKPLYHLTGAKMKAYNQSSVGDSFGCGRHDKGYRLEVKGTNPRKDWFNGRFRKVLLTSIAVVPIQEHTVATLGTADGRVIQVVVSRFGNTEPHVNFLLDTLPVSSEVAVLSPQSPDASLLLVTGKKIFPKTAPVKGNTNITICGNNFGFSKKDRFDTKLIEVEVAGVKCRLTEKDISAHRLSCSLDHVTVSSSDRSVRVRSGKEEGQLEGFVFVNPDIKGIVPEFGPKSGGTMLTIRGSYLNSGSSRKVTIGGGICAVQSLSANTLTCQTPSQDLPSQHRVQLHIDGVTFRAPVDFSYNEDPLIHNVQPTRSFISGGSTVIASGVYLHSAKQPQMVLSGPPFTKDKEVHVTCAQSEDKLAIVCITPSLKGLNFRPPVATKMKFVLDGFVTRQYDLTYVEDPKFDEFQKPTLTPRGSKSVLEIKVPRVDVEAVKGEVLRVSNRSCESVALVGNTLECTVPSELQSNTRELEVEWKQASSSINLGRVVLAQEQDYRPLIAGVVCVSVLLLLLLTLFAWIKRKKHIDDQSLPMSPSETCRPSPYVHAHLDLSSVLGAEGDHSSPLLPVTAPVDLSCLHPELLKEVQHVVIAREDLLLHVNQIIGRGHFGCVFHGTLLEPDGRKQHCAVKSLNRITDIEEVSQFLKEGIIMKDFSHSNVLSLLGICLPSEGSPLVVLPYMKHGDLRNFIRDESHNPTVKDLMGFGLQVAKGMEYLASKKFVHRDLAARNCMLDESYIVKVADFGLARDVYDKEYYSVHNKSGVKLPVKWMALESLQTHKFTTKSDVWSFGVLLWELMTRGAPPYSDVNSFDITVFLLQGRRLLQPEFCPDALYNVMIECWHPKPERRPTFSELVSRISTIFSSFSGEHYILLNTTYVNIEKMTPYPSLISSQNQLDRDCCT</sequence>
<keyword evidence="5" id="KW-0808">Transferase</keyword>
<proteinExistence type="predicted"/>
<dbReference type="GO" id="GO:0001889">
    <property type="term" value="P:liver development"/>
    <property type="evidence" value="ECO:0007669"/>
    <property type="project" value="TreeGrafter"/>
</dbReference>
<dbReference type="Gene3D" id="2.130.10.10">
    <property type="entry name" value="YVTN repeat-like/Quinoprotein amine dehydrogenase"/>
    <property type="match status" value="1"/>
</dbReference>
<evidence type="ECO:0000256" key="13">
    <source>
        <dbReference type="ARBA" id="ARBA00022989"/>
    </source>
</evidence>
<evidence type="ECO:0000256" key="16">
    <source>
        <dbReference type="ARBA" id="ARBA00023157"/>
    </source>
</evidence>
<dbReference type="CDD" id="cd05058">
    <property type="entry name" value="PTKc_Met_Ron"/>
    <property type="match status" value="1"/>
</dbReference>
<evidence type="ECO:0000256" key="19">
    <source>
        <dbReference type="ARBA" id="ARBA00051243"/>
    </source>
</evidence>
<dbReference type="InterPro" id="IPR013783">
    <property type="entry name" value="Ig-like_fold"/>
</dbReference>
<keyword evidence="9 21" id="KW-0547">Nucleotide-binding</keyword>
<dbReference type="Pfam" id="PF01403">
    <property type="entry name" value="Sema"/>
    <property type="match status" value="1"/>
</dbReference>
<gene>
    <name evidence="26" type="ORF">Baya_12060</name>
</gene>
<evidence type="ECO:0000256" key="8">
    <source>
        <dbReference type="ARBA" id="ARBA00022737"/>
    </source>
</evidence>
<keyword evidence="8" id="KW-0677">Repeat</keyword>
<feature type="domain" description="Sema" evidence="25">
    <location>
        <begin position="27"/>
        <end position="503"/>
    </location>
</feature>
<dbReference type="InterPro" id="IPR008266">
    <property type="entry name" value="Tyr_kinase_AS"/>
</dbReference>
<dbReference type="EMBL" id="VCAZ01000103">
    <property type="protein sequence ID" value="TSS60358.1"/>
    <property type="molecule type" value="Genomic_DNA"/>
</dbReference>
<dbReference type="Gene3D" id="1.10.510.10">
    <property type="entry name" value="Transferase(Phosphotransferase) domain 1"/>
    <property type="match status" value="1"/>
</dbReference>
<reference evidence="26 27" key="1">
    <citation type="journal article" date="2019" name="Genome Biol. Evol.">
        <title>Whole-Genome Sequencing of the Giant Devil Catfish, Bagarius yarrelli.</title>
        <authorList>
            <person name="Jiang W."/>
            <person name="Lv Y."/>
            <person name="Cheng L."/>
            <person name="Yang K."/>
            <person name="Chao B."/>
            <person name="Wang X."/>
            <person name="Li Y."/>
            <person name="Pan X."/>
            <person name="You X."/>
            <person name="Zhang Y."/>
            <person name="Yang J."/>
            <person name="Li J."/>
            <person name="Zhang X."/>
            <person name="Liu S."/>
            <person name="Sun C."/>
            <person name="Yang J."/>
            <person name="Shi Q."/>
        </authorList>
    </citation>
    <scope>NUCLEOTIDE SEQUENCE [LARGE SCALE GENOMIC DNA]</scope>
    <source>
        <strain evidence="26">JWS20170419001</strain>
        <tissue evidence="26">Muscle</tissue>
    </source>
</reference>
<dbReference type="InterPro" id="IPR015943">
    <property type="entry name" value="WD40/YVTN_repeat-like_dom_sf"/>
</dbReference>
<dbReference type="Pfam" id="PF01833">
    <property type="entry name" value="TIG"/>
    <property type="match status" value="2"/>
</dbReference>
<comment type="caution">
    <text evidence="26">The sequence shown here is derived from an EMBL/GenBank/DDBJ whole genome shotgun (WGS) entry which is preliminary data.</text>
</comment>
<evidence type="ECO:0000256" key="14">
    <source>
        <dbReference type="ARBA" id="ARBA00023136"/>
    </source>
</evidence>
<evidence type="ECO:0000256" key="3">
    <source>
        <dbReference type="ARBA" id="ARBA00011902"/>
    </source>
</evidence>
<dbReference type="GO" id="GO:0031016">
    <property type="term" value="P:pancreas development"/>
    <property type="evidence" value="ECO:0007669"/>
    <property type="project" value="TreeGrafter"/>
</dbReference>
<dbReference type="EC" id="2.7.10.1" evidence="3"/>
<dbReference type="InterPro" id="IPR036352">
    <property type="entry name" value="Semap_dom_sf"/>
</dbReference>
<accession>A0A556V2L2</accession>
<dbReference type="SMART" id="SM00219">
    <property type="entry name" value="TyrKc"/>
    <property type="match status" value="1"/>
</dbReference>
<keyword evidence="13 22" id="KW-1133">Transmembrane helix</keyword>
<keyword evidence="11 21" id="KW-0067">ATP-binding</keyword>
<dbReference type="InterPro" id="IPR001245">
    <property type="entry name" value="Ser-Thr/Tyr_kinase_cat_dom"/>
</dbReference>
<evidence type="ECO:0000256" key="5">
    <source>
        <dbReference type="ARBA" id="ARBA00022679"/>
    </source>
</evidence>
<keyword evidence="15" id="KW-0829">Tyrosine-protein kinase</keyword>
<evidence type="ECO:0000256" key="6">
    <source>
        <dbReference type="ARBA" id="ARBA00022692"/>
    </source>
</evidence>
<evidence type="ECO:0000313" key="27">
    <source>
        <dbReference type="Proteomes" id="UP000319801"/>
    </source>
</evidence>
<dbReference type="OrthoDB" id="9985181at2759"/>
<dbReference type="PROSITE" id="PS51004">
    <property type="entry name" value="SEMA"/>
    <property type="match status" value="1"/>
</dbReference>
<dbReference type="Gene3D" id="2.60.40.10">
    <property type="entry name" value="Immunoglobulins"/>
    <property type="match status" value="2"/>
</dbReference>
<dbReference type="GO" id="GO:0012505">
    <property type="term" value="C:endomembrane system"/>
    <property type="evidence" value="ECO:0007669"/>
    <property type="project" value="UniProtKB-SubCell"/>
</dbReference>
<keyword evidence="4" id="KW-0597">Phosphoprotein</keyword>
<evidence type="ECO:0000256" key="12">
    <source>
        <dbReference type="ARBA" id="ARBA00022843"/>
    </source>
</evidence>
<evidence type="ECO:0000256" key="2">
    <source>
        <dbReference type="ARBA" id="ARBA00004479"/>
    </source>
</evidence>
<feature type="domain" description="Protein kinase" evidence="24">
    <location>
        <begin position="965"/>
        <end position="1228"/>
    </location>
</feature>
<evidence type="ECO:0000256" key="7">
    <source>
        <dbReference type="ARBA" id="ARBA00022729"/>
    </source>
</evidence>